<dbReference type="eggNOG" id="COG3234">
    <property type="taxonomic scope" value="Bacteria"/>
</dbReference>
<name>B7IG92_THEAB</name>
<dbReference type="Pfam" id="PF06672">
    <property type="entry name" value="DUF1175"/>
    <property type="match status" value="1"/>
</dbReference>
<keyword evidence="2" id="KW-1185">Reference proteome</keyword>
<dbReference type="InterPro" id="IPR009558">
    <property type="entry name" value="DUF1175"/>
</dbReference>
<dbReference type="Proteomes" id="UP000002453">
    <property type="component" value="Chromosome"/>
</dbReference>
<proteinExistence type="predicted"/>
<dbReference type="AlphaFoldDB" id="B7IG92"/>
<sequence length="205" mass="24050">MAICTTLLFPIGMNEGFSKLALDLNDSLNFRLWFVSIALDNVDNEHPSFKTKDCAGFVFYSLKEALKKHDMNWIKKTGYRGPIFEDVKKYNYPDTPLSVNIFFDGKDFVPYVTAYNLLMYNVEFVSFERKHAKVGDLVFFFHPEDPDFPFHVMIYTTNGFVYHTGPGGEIRYVRFEDMMLGDMTWRPIRLNKAFLGYFRLKFLND</sequence>
<dbReference type="EMBL" id="CP001185">
    <property type="protein sequence ID" value="ACJ75106.1"/>
    <property type="molecule type" value="Genomic_DNA"/>
</dbReference>
<evidence type="ECO:0000313" key="1">
    <source>
        <dbReference type="EMBL" id="ACJ75106.1"/>
    </source>
</evidence>
<dbReference type="STRING" id="484019.THA_620"/>
<reference evidence="1 2" key="1">
    <citation type="journal article" date="2009" name="J. Bacteriol.">
        <title>The genome of Thermosipho africanus TCF52B: lateral genetic connections to the Firmicutes and Archaea.</title>
        <authorList>
            <person name="Nesboe C.L."/>
            <person name="Bapteste E."/>
            <person name="Curtis B."/>
            <person name="Dahle H."/>
            <person name="Lopez P."/>
            <person name="Macleod D."/>
            <person name="Dlutek M."/>
            <person name="Bowman S."/>
            <person name="Zhaxybayeva O."/>
            <person name="Birkeland N.-K."/>
            <person name="Doolittle W.F."/>
        </authorList>
    </citation>
    <scope>NUCLEOTIDE SEQUENCE [LARGE SCALE GENOMIC DNA]</scope>
    <source>
        <strain evidence="1 2">TCF52B</strain>
    </source>
</reference>
<accession>B7IG92</accession>
<evidence type="ECO:0008006" key="3">
    <source>
        <dbReference type="Google" id="ProtNLM"/>
    </source>
</evidence>
<gene>
    <name evidence="1" type="ordered locus">THA_620</name>
</gene>
<dbReference type="Gene3D" id="3.90.1720.10">
    <property type="entry name" value="endopeptidase domain like (from Nostoc punctiforme)"/>
    <property type="match status" value="1"/>
</dbReference>
<dbReference type="KEGG" id="taf:THA_620"/>
<protein>
    <recommendedName>
        <fullName evidence="3">DUF1175 domain-containing protein</fullName>
    </recommendedName>
</protein>
<dbReference type="HOGENOM" id="CLU_1336984_0_0_0"/>
<organism evidence="1 2">
    <name type="scientific">Thermosipho africanus (strain TCF52B)</name>
    <dbReference type="NCBI Taxonomy" id="484019"/>
    <lineage>
        <taxon>Bacteria</taxon>
        <taxon>Thermotogati</taxon>
        <taxon>Thermotogota</taxon>
        <taxon>Thermotogae</taxon>
        <taxon>Thermotogales</taxon>
        <taxon>Fervidobacteriaceae</taxon>
        <taxon>Thermosipho</taxon>
    </lineage>
</organism>
<dbReference type="SUPFAM" id="SSF54001">
    <property type="entry name" value="Cysteine proteinases"/>
    <property type="match status" value="1"/>
</dbReference>
<dbReference type="InterPro" id="IPR038765">
    <property type="entry name" value="Papain-like_cys_pep_sf"/>
</dbReference>
<evidence type="ECO:0000313" key="2">
    <source>
        <dbReference type="Proteomes" id="UP000002453"/>
    </source>
</evidence>